<keyword evidence="3" id="KW-1185">Reference proteome</keyword>
<evidence type="ECO:0000256" key="1">
    <source>
        <dbReference type="SAM" id="Phobius"/>
    </source>
</evidence>
<evidence type="ECO:0000313" key="2">
    <source>
        <dbReference type="EMBL" id="GGA57567.1"/>
    </source>
</evidence>
<keyword evidence="1" id="KW-0472">Membrane</keyword>
<dbReference type="EMBL" id="BMEX01000025">
    <property type="protein sequence ID" value="GGA57567.1"/>
    <property type="molecule type" value="Genomic_DNA"/>
</dbReference>
<name>A0ABQ1H4R3_9BACL</name>
<sequence>MLHVFAHAVNRGTRLPMDGVSVFTSIRTVIATVAAGVRVSKNDIRDRRPPDGVFLPTLHGC</sequence>
<evidence type="ECO:0000313" key="3">
    <source>
        <dbReference type="Proteomes" id="UP000617979"/>
    </source>
</evidence>
<organism evidence="2 3">
    <name type="scientific">Kroppenstedtia guangzhouensis</name>
    <dbReference type="NCBI Taxonomy" id="1274356"/>
    <lineage>
        <taxon>Bacteria</taxon>
        <taxon>Bacillati</taxon>
        <taxon>Bacillota</taxon>
        <taxon>Bacilli</taxon>
        <taxon>Bacillales</taxon>
        <taxon>Thermoactinomycetaceae</taxon>
        <taxon>Kroppenstedtia</taxon>
    </lineage>
</organism>
<accession>A0ABQ1H4R3</accession>
<dbReference type="RefSeq" id="WP_188433636.1">
    <property type="nucleotide sequence ID" value="NZ_BMEX01000025.1"/>
</dbReference>
<feature type="transmembrane region" description="Helical" evidence="1">
    <location>
        <begin position="20"/>
        <end position="39"/>
    </location>
</feature>
<reference evidence="3" key="1">
    <citation type="journal article" date="2019" name="Int. J. Syst. Evol. Microbiol.">
        <title>The Global Catalogue of Microorganisms (GCM) 10K type strain sequencing project: providing services to taxonomists for standard genome sequencing and annotation.</title>
        <authorList>
            <consortium name="The Broad Institute Genomics Platform"/>
            <consortium name="The Broad Institute Genome Sequencing Center for Infectious Disease"/>
            <person name="Wu L."/>
            <person name="Ma J."/>
        </authorList>
    </citation>
    <scope>NUCLEOTIDE SEQUENCE [LARGE SCALE GENOMIC DNA]</scope>
    <source>
        <strain evidence="3">CGMCC 1.12404</strain>
    </source>
</reference>
<comment type="caution">
    <text evidence="2">The sequence shown here is derived from an EMBL/GenBank/DDBJ whole genome shotgun (WGS) entry which is preliminary data.</text>
</comment>
<gene>
    <name evidence="2" type="ORF">GCM10007416_33510</name>
</gene>
<keyword evidence="1" id="KW-0812">Transmembrane</keyword>
<protein>
    <submittedName>
        <fullName evidence="2">Uncharacterized protein</fullName>
    </submittedName>
</protein>
<proteinExistence type="predicted"/>
<dbReference type="Proteomes" id="UP000617979">
    <property type="component" value="Unassembled WGS sequence"/>
</dbReference>
<keyword evidence="1" id="KW-1133">Transmembrane helix</keyword>